<accession>A0ABV3XXB8</accession>
<keyword evidence="1" id="KW-0472">Membrane</keyword>
<proteinExistence type="predicted"/>
<keyword evidence="1" id="KW-1133">Transmembrane helix</keyword>
<evidence type="ECO:0000256" key="1">
    <source>
        <dbReference type="SAM" id="Phobius"/>
    </source>
</evidence>
<dbReference type="Proteomes" id="UP001560019">
    <property type="component" value="Unassembled WGS sequence"/>
</dbReference>
<sequence>MTALTQYQRLESPGLWREAPEAQRRDVIVTFGDNSLVISDLRETALAHWSLAAVERLNPGTRPALYSPGEDAVETLEIDDETMIEAVEKVRAAVARGRPRRGRLRGLLLTASLAGVAALAAFWLPGALVRQTVSVVPAGVRAEIGGEVLRRMGRVAGQPCATSRDSTALRRLAARLAPGGGLRLAVLPGGTARAVALPGGLIALNRALVEDYEDANVLAGFIVVAAARADQEDPLARLLREAGVMATLRLLTSGALPETTLADHAERLLTAPQAPLPDARLLAAFAAAELPSTPYAFARDVSGETVLGLIEADPMRGRTAPPVLSDSDWVRLQGTCAR</sequence>
<reference evidence="2 3" key="1">
    <citation type="submission" date="2024-06" db="EMBL/GenBank/DDBJ databases">
        <title>Genome of Rhodovulum iodosum, a marine photoferrotroph.</title>
        <authorList>
            <person name="Bianchini G."/>
            <person name="Nikeleit V."/>
            <person name="Kappler A."/>
            <person name="Bryce C."/>
            <person name="Sanchez-Baracaldo P."/>
        </authorList>
    </citation>
    <scope>NUCLEOTIDE SEQUENCE [LARGE SCALE GENOMIC DNA]</scope>
    <source>
        <strain evidence="2 3">UT/N1</strain>
    </source>
</reference>
<keyword evidence="1" id="KW-0812">Transmembrane</keyword>
<dbReference type="EMBL" id="JBEHHI010000003">
    <property type="protein sequence ID" value="MEX5730007.1"/>
    <property type="molecule type" value="Genomic_DNA"/>
</dbReference>
<comment type="caution">
    <text evidence="2">The sequence shown here is derived from an EMBL/GenBank/DDBJ whole genome shotgun (WGS) entry which is preliminary data.</text>
</comment>
<evidence type="ECO:0000313" key="2">
    <source>
        <dbReference type="EMBL" id="MEX5730007.1"/>
    </source>
</evidence>
<feature type="transmembrane region" description="Helical" evidence="1">
    <location>
        <begin position="106"/>
        <end position="124"/>
    </location>
</feature>
<protein>
    <submittedName>
        <fullName evidence="2">Uncharacterized protein</fullName>
    </submittedName>
</protein>
<dbReference type="RefSeq" id="WP_125403661.1">
    <property type="nucleotide sequence ID" value="NZ_JBEHHI010000003.1"/>
</dbReference>
<organism evidence="2 3">
    <name type="scientific">Rhodovulum iodosum</name>
    <dbReference type="NCBI Taxonomy" id="68291"/>
    <lineage>
        <taxon>Bacteria</taxon>
        <taxon>Pseudomonadati</taxon>
        <taxon>Pseudomonadota</taxon>
        <taxon>Alphaproteobacteria</taxon>
        <taxon>Rhodobacterales</taxon>
        <taxon>Paracoccaceae</taxon>
        <taxon>Rhodovulum</taxon>
    </lineage>
</organism>
<keyword evidence="3" id="KW-1185">Reference proteome</keyword>
<evidence type="ECO:0000313" key="3">
    <source>
        <dbReference type="Proteomes" id="UP001560019"/>
    </source>
</evidence>
<name>A0ABV3XXB8_9RHOB</name>
<gene>
    <name evidence="2" type="ORF">Ga0609869_003360</name>
</gene>